<accession>A0A0F5L141</accession>
<evidence type="ECO:0000256" key="2">
    <source>
        <dbReference type="SAM" id="SignalP"/>
    </source>
</evidence>
<evidence type="ECO:0000256" key="1">
    <source>
        <dbReference type="SAM" id="MobiDB-lite"/>
    </source>
</evidence>
<evidence type="ECO:0000313" key="4">
    <source>
        <dbReference type="Proteomes" id="UP000033514"/>
    </source>
</evidence>
<feature type="region of interest" description="Disordered" evidence="1">
    <location>
        <begin position="118"/>
        <end position="144"/>
    </location>
</feature>
<gene>
    <name evidence="3" type="ORF">VW35_19485</name>
</gene>
<evidence type="ECO:0000313" key="3">
    <source>
        <dbReference type="EMBL" id="KKB75929.1"/>
    </source>
</evidence>
<keyword evidence="2" id="KW-0732">Signal</keyword>
<organism evidence="3 4">
    <name type="scientific">Devosia soli</name>
    <dbReference type="NCBI Taxonomy" id="361041"/>
    <lineage>
        <taxon>Bacteria</taxon>
        <taxon>Pseudomonadati</taxon>
        <taxon>Pseudomonadota</taxon>
        <taxon>Alphaproteobacteria</taxon>
        <taxon>Hyphomicrobiales</taxon>
        <taxon>Devosiaceae</taxon>
        <taxon>Devosia</taxon>
    </lineage>
</organism>
<reference evidence="3 4" key="1">
    <citation type="submission" date="2015-03" db="EMBL/GenBank/DDBJ databases">
        <authorList>
            <person name="Hassan Y.I."/>
            <person name="Lepp D."/>
            <person name="Zhou T."/>
        </authorList>
    </citation>
    <scope>NUCLEOTIDE SEQUENCE [LARGE SCALE GENOMIC DNA]</scope>
    <source>
        <strain evidence="3 4">GH2-10</strain>
    </source>
</reference>
<dbReference type="EMBL" id="LAJG01000048">
    <property type="protein sequence ID" value="KKB75929.1"/>
    <property type="molecule type" value="Genomic_DNA"/>
</dbReference>
<keyword evidence="4" id="KW-1185">Reference proteome</keyword>
<sequence length="144" mass="13902">MMRNLFRVLLVSSALVAVTAPSAYATPQQEAAAAISNPGALPGLITNANFGGLSSAAALCAGNKACVLALLTAYAQLGFTPSAAQAATIAEVAGVTFTPAELQALGIGAITTTNTAATPLPGVNSTVGGGSETPSSTGPSPSAQ</sequence>
<proteinExistence type="predicted"/>
<feature type="chain" id="PRO_5002491978" evidence="2">
    <location>
        <begin position="26"/>
        <end position="144"/>
    </location>
</feature>
<feature type="compositionally biased region" description="Low complexity" evidence="1">
    <location>
        <begin position="132"/>
        <end position="144"/>
    </location>
</feature>
<comment type="caution">
    <text evidence="3">The sequence shown here is derived from an EMBL/GenBank/DDBJ whole genome shotgun (WGS) entry which is preliminary data.</text>
</comment>
<dbReference type="AlphaFoldDB" id="A0A0F5L141"/>
<name>A0A0F5L141_9HYPH</name>
<dbReference type="Proteomes" id="UP000033514">
    <property type="component" value="Unassembled WGS sequence"/>
</dbReference>
<feature type="signal peptide" evidence="2">
    <location>
        <begin position="1"/>
        <end position="25"/>
    </location>
</feature>
<dbReference type="PATRIC" id="fig|361041.3.peg.3313"/>
<protein>
    <submittedName>
        <fullName evidence="3">Uncharacterized protein</fullName>
    </submittedName>
</protein>
<dbReference type="RefSeq" id="WP_046144746.1">
    <property type="nucleotide sequence ID" value="NZ_LAJG01000048.1"/>
</dbReference>